<proteinExistence type="inferred from homology"/>
<dbReference type="Gene3D" id="1.25.40.10">
    <property type="entry name" value="Tetratricopeptide repeat domain"/>
    <property type="match status" value="1"/>
</dbReference>
<dbReference type="InterPro" id="IPR000641">
    <property type="entry name" value="CbxX/CfxQ"/>
</dbReference>
<reference evidence="8 9" key="1">
    <citation type="submission" date="2017-04" db="EMBL/GenBank/DDBJ databases">
        <title>Whole Genome Sequence of 1,4-Dioxane Degrading Bacterium Mycobacterium dioxanotrophicus PH-06.</title>
        <authorList>
            <person name="He Y."/>
        </authorList>
    </citation>
    <scope>NUCLEOTIDE SEQUENCE [LARGE SCALE GENOMIC DNA]</scope>
    <source>
        <strain evidence="8 9">PH-06</strain>
        <plasmid evidence="8 9">unnamed2</plasmid>
    </source>
</reference>
<dbReference type="AlphaFoldDB" id="A0A1Y0CGF8"/>
<dbReference type="CDD" id="cd00009">
    <property type="entry name" value="AAA"/>
    <property type="match status" value="1"/>
</dbReference>
<dbReference type="SUPFAM" id="SSF52540">
    <property type="entry name" value="P-loop containing nucleoside triphosphate hydrolases"/>
    <property type="match status" value="1"/>
</dbReference>
<keyword evidence="6" id="KW-0802">TPR repeat</keyword>
<evidence type="ECO:0000259" key="7">
    <source>
        <dbReference type="SMART" id="SM00382"/>
    </source>
</evidence>
<dbReference type="NCBIfam" id="TIGR03922">
    <property type="entry name" value="T7SS_EccA"/>
    <property type="match status" value="1"/>
</dbReference>
<evidence type="ECO:0000256" key="4">
    <source>
        <dbReference type="ARBA" id="ARBA00022741"/>
    </source>
</evidence>
<dbReference type="InterPro" id="IPR003959">
    <property type="entry name" value="ATPase_AAA_core"/>
</dbReference>
<dbReference type="PROSITE" id="PS50005">
    <property type="entry name" value="TPR"/>
    <property type="match status" value="1"/>
</dbReference>
<dbReference type="SUPFAM" id="SSF48452">
    <property type="entry name" value="TPR-like"/>
    <property type="match status" value="1"/>
</dbReference>
<dbReference type="InterPro" id="IPR023835">
    <property type="entry name" value="T7SS_EccA"/>
</dbReference>
<dbReference type="InterPro" id="IPR019734">
    <property type="entry name" value="TPR_rpt"/>
</dbReference>
<keyword evidence="9" id="KW-1185">Reference proteome</keyword>
<dbReference type="InterPro" id="IPR027417">
    <property type="entry name" value="P-loop_NTPase"/>
</dbReference>
<keyword evidence="4" id="KW-0547">Nucleotide-binding</keyword>
<organism evidence="8 9">
    <name type="scientific">Mycobacterium dioxanotrophicus</name>
    <dbReference type="NCBI Taxonomy" id="482462"/>
    <lineage>
        <taxon>Bacteria</taxon>
        <taxon>Bacillati</taxon>
        <taxon>Actinomycetota</taxon>
        <taxon>Actinomycetes</taxon>
        <taxon>Mycobacteriales</taxon>
        <taxon>Mycobacteriaceae</taxon>
        <taxon>Mycobacterium</taxon>
    </lineage>
</organism>
<dbReference type="GO" id="GO:0005524">
    <property type="term" value="F:ATP binding"/>
    <property type="evidence" value="ECO:0007669"/>
    <property type="project" value="UniProtKB-KW"/>
</dbReference>
<sequence length="644" mass="69483">MSGAEEALEAGLLALGFMIDGEREPLDVSSARKVLAAATKRDPGMADAWLARLRAGDTSLGVYEGLWKARHRIGHALRGPHIRLRPEDLAVTHEAMLLRVPLTSADIATAAYVKALCQTRRFDDAVAVFAGELSAENRFTTYSAVSLYYETERWPQVLETGSLLRNHPDYVVAGATRALIGHAQTFLGLYQAAIAIADEPLPNKQRIVEVFPAARAAVAFFVGLSHRALGDEDAAAEQFRTAVIADPTYRVAQDYLDHPDMRPVTVDQAVIDSRTDPWDPATAVDPGELHRESQAADRAKMLSDAEALLAQQIGLYQVKDQVAKLQSMQRMNVLRAAKGLPPVVKTNHLAFTGPPGTGKTTIARIVAKILCGLDVVATDKVVEVSRADLVAGYLGQTATKTHKVIDSALDGVLFIDEAYTLIQEGLAEGDAFGREAVDTLLKRMDDDRDRLVVIIAGYAKDIDRFLSANEGMASRIPKRVEFPSFNPSELVDIANVIGSVTEHRMDSAARDLLLLTSQLLVENVGHDENGRERPLIDIAGNGRFIRNVVEAAIEAQSYRLMQLPDVEELHADAMGELTVADVRNALRSVLSVDGSQAANTPLVVTVAPLLADNGIGMPARPALGSAPHGRPALYAVSGDAESIS</sequence>
<dbReference type="KEGG" id="mdx:BTO20_37670"/>
<dbReference type="Pfam" id="PF00004">
    <property type="entry name" value="AAA"/>
    <property type="match status" value="1"/>
</dbReference>
<dbReference type="PRINTS" id="PR00819">
    <property type="entry name" value="CBXCFQXSUPER"/>
</dbReference>
<geneLocation type="plasmid" evidence="8 9">
    <name>unnamed2</name>
</geneLocation>
<feature type="domain" description="AAA+ ATPase" evidence="7">
    <location>
        <begin position="345"/>
        <end position="486"/>
    </location>
</feature>
<dbReference type="InterPro" id="IPR050773">
    <property type="entry name" value="CbxX/CfxQ_RuBisCO_ESX"/>
</dbReference>
<evidence type="ECO:0000256" key="6">
    <source>
        <dbReference type="PROSITE-ProRule" id="PRU00339"/>
    </source>
</evidence>
<name>A0A1Y0CGF8_9MYCO</name>
<dbReference type="InterPro" id="IPR049078">
    <property type="entry name" value="T7SS_EccA1-like_N"/>
</dbReference>
<feature type="repeat" description="TPR" evidence="6">
    <location>
        <begin position="216"/>
        <end position="249"/>
    </location>
</feature>
<dbReference type="OrthoDB" id="9806903at2"/>
<dbReference type="GO" id="GO:0005737">
    <property type="term" value="C:cytoplasm"/>
    <property type="evidence" value="ECO:0007669"/>
    <property type="project" value="UniProtKB-SubCell"/>
</dbReference>
<evidence type="ECO:0000256" key="1">
    <source>
        <dbReference type="ARBA" id="ARBA00004496"/>
    </source>
</evidence>
<dbReference type="PANTHER" id="PTHR43392:SF2">
    <property type="entry name" value="AAA-TYPE ATPASE FAMILY PROTEIN _ ANKYRIN REPEAT FAMILY PROTEIN"/>
    <property type="match status" value="1"/>
</dbReference>
<dbReference type="InterPro" id="IPR041627">
    <property type="entry name" value="AAA_lid_6"/>
</dbReference>
<accession>A0A1Y0CGF8</accession>
<dbReference type="FunFam" id="3.40.50.300:FF:000216">
    <property type="entry name" value="Type VII secretion ATPase EccA"/>
    <property type="match status" value="1"/>
</dbReference>
<dbReference type="PANTHER" id="PTHR43392">
    <property type="entry name" value="AAA-TYPE ATPASE FAMILY PROTEIN / ANKYRIN REPEAT FAMILY PROTEIN"/>
    <property type="match status" value="1"/>
</dbReference>
<dbReference type="EMBL" id="CP020811">
    <property type="protein sequence ID" value="ART74351.1"/>
    <property type="molecule type" value="Genomic_DNA"/>
</dbReference>
<dbReference type="RefSeq" id="WP_087083599.1">
    <property type="nucleotide sequence ID" value="NZ_CP020811.1"/>
</dbReference>
<evidence type="ECO:0000256" key="3">
    <source>
        <dbReference type="ARBA" id="ARBA00022490"/>
    </source>
</evidence>
<keyword evidence="3" id="KW-0963">Cytoplasm</keyword>
<evidence type="ECO:0000256" key="2">
    <source>
        <dbReference type="ARBA" id="ARBA00010378"/>
    </source>
</evidence>
<keyword evidence="5" id="KW-0067">ATP-binding</keyword>
<dbReference type="Proteomes" id="UP000195331">
    <property type="component" value="Plasmid unnamed2"/>
</dbReference>
<comment type="similarity">
    <text evidence="2">Belongs to the CbxX/CfxQ family.</text>
</comment>
<keyword evidence="8" id="KW-0614">Plasmid</keyword>
<comment type="subcellular location">
    <subcellularLocation>
        <location evidence="1">Cytoplasm</location>
    </subcellularLocation>
</comment>
<dbReference type="Pfam" id="PF17866">
    <property type="entry name" value="AAA_lid_6"/>
    <property type="match status" value="1"/>
</dbReference>
<dbReference type="Gene3D" id="3.40.50.300">
    <property type="entry name" value="P-loop containing nucleotide triphosphate hydrolases"/>
    <property type="match status" value="1"/>
</dbReference>
<dbReference type="InterPro" id="IPR003593">
    <property type="entry name" value="AAA+_ATPase"/>
</dbReference>
<evidence type="ECO:0000313" key="8">
    <source>
        <dbReference type="EMBL" id="ART74351.1"/>
    </source>
</evidence>
<dbReference type="InterPro" id="IPR011990">
    <property type="entry name" value="TPR-like_helical_dom_sf"/>
</dbReference>
<dbReference type="Gene3D" id="1.10.8.60">
    <property type="match status" value="1"/>
</dbReference>
<dbReference type="Pfam" id="PF21545">
    <property type="entry name" value="T7SS_EccA1_N"/>
    <property type="match status" value="1"/>
</dbReference>
<dbReference type="GO" id="GO:0016887">
    <property type="term" value="F:ATP hydrolysis activity"/>
    <property type="evidence" value="ECO:0007669"/>
    <property type="project" value="InterPro"/>
</dbReference>
<evidence type="ECO:0000256" key="5">
    <source>
        <dbReference type="ARBA" id="ARBA00022840"/>
    </source>
</evidence>
<dbReference type="SMART" id="SM00382">
    <property type="entry name" value="AAA"/>
    <property type="match status" value="1"/>
</dbReference>
<gene>
    <name evidence="8" type="ORF">BTO20_37670</name>
</gene>
<evidence type="ECO:0000313" key="9">
    <source>
        <dbReference type="Proteomes" id="UP000195331"/>
    </source>
</evidence>
<protein>
    <submittedName>
        <fullName evidence="8">Type VII secretion AAA-ATPase EccA</fullName>
    </submittedName>
</protein>